<dbReference type="GO" id="GO:0031405">
    <property type="term" value="F:lipoic acid binding"/>
    <property type="evidence" value="ECO:0007669"/>
    <property type="project" value="TreeGrafter"/>
</dbReference>
<gene>
    <name evidence="10" type="ORF">FTX54_007505</name>
</gene>
<evidence type="ECO:0000259" key="8">
    <source>
        <dbReference type="PROSITE" id="PS50968"/>
    </source>
</evidence>
<name>A0A5C7FJN8_9BACI</name>
<proteinExistence type="inferred from homology"/>
<dbReference type="SUPFAM" id="SSF47005">
    <property type="entry name" value="Peripheral subunit-binding domain of 2-oxo acid dehydrogenase complex"/>
    <property type="match status" value="1"/>
</dbReference>
<protein>
    <recommendedName>
        <fullName evidence="6">Dihydrolipoamide acetyltransferase component of pyruvate dehydrogenase complex</fullName>
        <ecNumber evidence="6">2.3.1.-</ecNumber>
    </recommendedName>
</protein>
<dbReference type="FunFam" id="3.30.559.10:FF:000007">
    <property type="entry name" value="Dihydrolipoamide acetyltransferase component of pyruvate dehydrogenase complex"/>
    <property type="match status" value="1"/>
</dbReference>
<feature type="domain" description="Peripheral subunit-binding (PSBD)" evidence="9">
    <location>
        <begin position="122"/>
        <end position="159"/>
    </location>
</feature>
<dbReference type="Pfam" id="PF02817">
    <property type="entry name" value="E3_binding"/>
    <property type="match status" value="1"/>
</dbReference>
<evidence type="ECO:0000259" key="9">
    <source>
        <dbReference type="PROSITE" id="PS51826"/>
    </source>
</evidence>
<dbReference type="GO" id="GO:0005737">
    <property type="term" value="C:cytoplasm"/>
    <property type="evidence" value="ECO:0007669"/>
    <property type="project" value="TreeGrafter"/>
</dbReference>
<dbReference type="InterPro" id="IPR003016">
    <property type="entry name" value="2-oxoA_DH_lipoyl-BS"/>
</dbReference>
<organism evidence="10 11">
    <name type="scientific">Alkalicoccus halolimnae</name>
    <dbReference type="NCBI Taxonomy" id="1667239"/>
    <lineage>
        <taxon>Bacteria</taxon>
        <taxon>Bacillati</taxon>
        <taxon>Bacillota</taxon>
        <taxon>Bacilli</taxon>
        <taxon>Bacillales</taxon>
        <taxon>Bacillaceae</taxon>
        <taxon>Alkalicoccus</taxon>
    </lineage>
</organism>
<dbReference type="Proteomes" id="UP000321816">
    <property type="component" value="Chromosome"/>
</dbReference>
<keyword evidence="3 6" id="KW-0808">Transferase</keyword>
<evidence type="ECO:0000256" key="3">
    <source>
        <dbReference type="ARBA" id="ARBA00022679"/>
    </source>
</evidence>
<dbReference type="PROSITE" id="PS51826">
    <property type="entry name" value="PSBD"/>
    <property type="match status" value="1"/>
</dbReference>
<comment type="similarity">
    <text evidence="2 6">Belongs to the 2-oxoacid dehydrogenase family.</text>
</comment>
<feature type="region of interest" description="Disordered" evidence="7">
    <location>
        <begin position="159"/>
        <end position="200"/>
    </location>
</feature>
<dbReference type="Gene3D" id="3.30.559.10">
    <property type="entry name" value="Chloramphenicol acetyltransferase-like domain"/>
    <property type="match status" value="1"/>
</dbReference>
<feature type="domain" description="Lipoyl-binding" evidence="8">
    <location>
        <begin position="2"/>
        <end position="77"/>
    </location>
</feature>
<dbReference type="EC" id="2.3.1.-" evidence="6"/>
<dbReference type="InterPro" id="IPR023213">
    <property type="entry name" value="CAT-like_dom_sf"/>
</dbReference>
<evidence type="ECO:0000256" key="2">
    <source>
        <dbReference type="ARBA" id="ARBA00007317"/>
    </source>
</evidence>
<dbReference type="SUPFAM" id="SSF52777">
    <property type="entry name" value="CoA-dependent acyltransferases"/>
    <property type="match status" value="1"/>
</dbReference>
<dbReference type="PANTHER" id="PTHR43178">
    <property type="entry name" value="DIHYDROLIPOAMIDE ACETYLTRANSFERASE COMPONENT OF PYRUVATE DEHYDROGENASE COMPLEX"/>
    <property type="match status" value="1"/>
</dbReference>
<dbReference type="Gene3D" id="2.40.50.100">
    <property type="match status" value="1"/>
</dbReference>
<dbReference type="InterPro" id="IPR001078">
    <property type="entry name" value="2-oxoacid_DH_actylTfrase"/>
</dbReference>
<keyword evidence="5 6" id="KW-0012">Acyltransferase</keyword>
<dbReference type="GO" id="GO:0016407">
    <property type="term" value="F:acetyltransferase activity"/>
    <property type="evidence" value="ECO:0007669"/>
    <property type="project" value="TreeGrafter"/>
</dbReference>
<dbReference type="Pfam" id="PF00198">
    <property type="entry name" value="2-oxoacid_dh"/>
    <property type="match status" value="1"/>
</dbReference>
<reference evidence="10 11" key="1">
    <citation type="submission" date="2024-01" db="EMBL/GenBank/DDBJ databases">
        <title>Complete Genome Sequence of Alkalicoccus halolimnae BZ-SZ-XJ29T, a Moderately Halophilic Bacterium Isolated from a Salt Lake.</title>
        <authorList>
            <person name="Zhao B."/>
        </authorList>
    </citation>
    <scope>NUCLEOTIDE SEQUENCE [LARGE SCALE GENOMIC DNA]</scope>
    <source>
        <strain evidence="10 11">BZ-SZ-XJ29</strain>
    </source>
</reference>
<evidence type="ECO:0000256" key="4">
    <source>
        <dbReference type="ARBA" id="ARBA00022823"/>
    </source>
</evidence>
<dbReference type="InterPro" id="IPR011053">
    <property type="entry name" value="Single_hybrid_motif"/>
</dbReference>
<feature type="region of interest" description="Disordered" evidence="7">
    <location>
        <begin position="81"/>
        <end position="125"/>
    </location>
</feature>
<dbReference type="PANTHER" id="PTHR43178:SF5">
    <property type="entry name" value="LIPOAMIDE ACYLTRANSFERASE COMPONENT OF BRANCHED-CHAIN ALPHA-KETO ACID DEHYDROGENASE COMPLEX, MITOCHONDRIAL"/>
    <property type="match status" value="1"/>
</dbReference>
<dbReference type="InterPro" id="IPR004167">
    <property type="entry name" value="PSBD"/>
</dbReference>
<dbReference type="RefSeq" id="WP_147802852.1">
    <property type="nucleotide sequence ID" value="NZ_CP144914.1"/>
</dbReference>
<dbReference type="PROSITE" id="PS50968">
    <property type="entry name" value="BIOTINYL_LIPOYL"/>
    <property type="match status" value="1"/>
</dbReference>
<evidence type="ECO:0000256" key="1">
    <source>
        <dbReference type="ARBA" id="ARBA00001938"/>
    </source>
</evidence>
<keyword evidence="4 6" id="KW-0450">Lipoyl</keyword>
<dbReference type="Gene3D" id="4.10.320.10">
    <property type="entry name" value="E3-binding domain"/>
    <property type="match status" value="1"/>
</dbReference>
<dbReference type="PROSITE" id="PS00189">
    <property type="entry name" value="LIPOYL"/>
    <property type="match status" value="1"/>
</dbReference>
<dbReference type="EMBL" id="CP144914">
    <property type="protein sequence ID" value="WWD81379.1"/>
    <property type="molecule type" value="Genomic_DNA"/>
</dbReference>
<keyword evidence="11" id="KW-1185">Reference proteome</keyword>
<comment type="cofactor">
    <cofactor evidence="1 6">
        <name>(R)-lipoate</name>
        <dbReference type="ChEBI" id="CHEBI:83088"/>
    </cofactor>
</comment>
<dbReference type="Pfam" id="PF00364">
    <property type="entry name" value="Biotin_lipoyl"/>
    <property type="match status" value="1"/>
</dbReference>
<dbReference type="OrthoDB" id="9805770at2"/>
<feature type="compositionally biased region" description="Basic and acidic residues" evidence="7">
    <location>
        <begin position="97"/>
        <end position="119"/>
    </location>
</feature>
<evidence type="ECO:0000256" key="6">
    <source>
        <dbReference type="RuleBase" id="RU003423"/>
    </source>
</evidence>
<dbReference type="InterPro" id="IPR050743">
    <property type="entry name" value="2-oxoacid_DH_E2_comp"/>
</dbReference>
<feature type="compositionally biased region" description="Polar residues" evidence="7">
    <location>
        <begin position="163"/>
        <end position="177"/>
    </location>
</feature>
<dbReference type="KEGG" id="ahal:FTX54_007505"/>
<dbReference type="SUPFAM" id="SSF51230">
    <property type="entry name" value="Single hybrid motif"/>
    <property type="match status" value="1"/>
</dbReference>
<evidence type="ECO:0000256" key="7">
    <source>
        <dbReference type="SAM" id="MobiDB-lite"/>
    </source>
</evidence>
<dbReference type="CDD" id="cd06849">
    <property type="entry name" value="lipoyl_domain"/>
    <property type="match status" value="1"/>
</dbReference>
<dbReference type="InterPro" id="IPR036625">
    <property type="entry name" value="E3-bd_dom_sf"/>
</dbReference>
<evidence type="ECO:0000313" key="11">
    <source>
        <dbReference type="Proteomes" id="UP000321816"/>
    </source>
</evidence>
<evidence type="ECO:0000256" key="5">
    <source>
        <dbReference type="ARBA" id="ARBA00023315"/>
    </source>
</evidence>
<accession>A0A5C7FJN8</accession>
<evidence type="ECO:0000313" key="10">
    <source>
        <dbReference type="EMBL" id="WWD81379.1"/>
    </source>
</evidence>
<sequence>MATEITMPQLGESVTEGTITKWLVSPGDTVSKYDPLAEVMTDKVNAEIPSSYTGTISELIAEEDQTIQVGEVICTMEVDGASSADEKNSEEQTTSSHQEKSGSVESEKSEETKQKDTSSKGRYSPAVMTIAQENNIDLSTVNGSGRGGRITRKDVQAVVEKGGNSNEKVSAEPSIQSAAPERPKPSEMPQDTVNKGRTEEVPVSGVRKAIAQNMVKSKHEAPHAWMMIEVDVTDLVKLRDSKKREFEQQEGFKLTYMPFFMKAVIDALKAYPQVNAKWDNDKIIRYKDVHLSMAVATEEELYVPVISHADEKNVKGLARSLNDIAQKVRSKSLSSQDMQGGTFTLNNTGSFGSIQSQPIINSPQAAILSVESIVKRPVIMDNDAIAVRHMVNLCMSLDHRVLDGLICGKFMNHIKTNLENMNEKSVSIY</sequence>
<dbReference type="AlphaFoldDB" id="A0A5C7FJN8"/>
<dbReference type="InterPro" id="IPR000089">
    <property type="entry name" value="Biotin_lipoyl"/>
</dbReference>